<dbReference type="InterPro" id="IPR002575">
    <property type="entry name" value="Aminoglycoside_PTrfase"/>
</dbReference>
<dbReference type="InterPro" id="IPR051678">
    <property type="entry name" value="AGP_Transferase"/>
</dbReference>
<keyword evidence="3" id="KW-1185">Reference proteome</keyword>
<name>A0A1E5KUB8_9ENTE</name>
<proteinExistence type="predicted"/>
<protein>
    <recommendedName>
        <fullName evidence="1">Protein kinase domain-containing protein</fullName>
    </recommendedName>
</protein>
<organism evidence="2 3">
    <name type="scientific">Enterococcus rivorum</name>
    <dbReference type="NCBI Taxonomy" id="762845"/>
    <lineage>
        <taxon>Bacteria</taxon>
        <taxon>Bacillati</taxon>
        <taxon>Bacillota</taxon>
        <taxon>Bacilli</taxon>
        <taxon>Lactobacillales</taxon>
        <taxon>Enterococcaceae</taxon>
        <taxon>Enterococcus</taxon>
    </lineage>
</organism>
<dbReference type="Gene3D" id="3.30.200.150">
    <property type="match status" value="1"/>
</dbReference>
<dbReference type="Proteomes" id="UP000095256">
    <property type="component" value="Unassembled WGS sequence"/>
</dbReference>
<dbReference type="STRING" id="762845.BCR26_04225"/>
<reference evidence="2 3" key="1">
    <citation type="submission" date="2016-09" db="EMBL/GenBank/DDBJ databases">
        <authorList>
            <person name="Capua I."/>
            <person name="De Benedictis P."/>
            <person name="Joannis T."/>
            <person name="Lombin L.H."/>
            <person name="Cattoli G."/>
        </authorList>
    </citation>
    <scope>NUCLEOTIDE SEQUENCE [LARGE SCALE GENOMIC DNA]</scope>
    <source>
        <strain evidence="2 3">LMG 25899</strain>
    </source>
</reference>
<dbReference type="SUPFAM" id="SSF56112">
    <property type="entry name" value="Protein kinase-like (PK-like)"/>
    <property type="match status" value="1"/>
</dbReference>
<accession>A0A1E5KUB8</accession>
<sequence length="311" mass="36798">MKKNELLSKLKNLKLLNKKDNTEVYEATLNEVPVIIKYYSTEQNFQRELNALQALEKKRVKTPQILSFYNGFWNKEVGYIIQEKLQGDTLLEIYSDIKDKEGLLYECGEALGKINKILTLNELDISNIWKYSDFETDENFKQYDWKKHFMHQIPVWIEKVDKKYKSEINYVKLEEILLQGLKEVDSSIESIGLMHRDYGFRNILYKNINITGIIDFEHAMIGDIFFDTTKLIFNNLDFVKDCSLQKSFFDGWSKETRVYVDDKKMWLYLAIQGLGAIQWVDGQKLIANRYRHLDYRKKGEGIVSEALHYMS</sequence>
<gene>
    <name evidence="2" type="ORF">BCR26_04225</name>
</gene>
<dbReference type="OrthoDB" id="334783at2"/>
<dbReference type="GO" id="GO:0004672">
    <property type="term" value="F:protein kinase activity"/>
    <property type="evidence" value="ECO:0007669"/>
    <property type="project" value="InterPro"/>
</dbReference>
<dbReference type="RefSeq" id="WP_069699515.1">
    <property type="nucleotide sequence ID" value="NZ_JAGGMA010000013.1"/>
</dbReference>
<evidence type="ECO:0000259" key="1">
    <source>
        <dbReference type="PROSITE" id="PS50011"/>
    </source>
</evidence>
<evidence type="ECO:0000313" key="2">
    <source>
        <dbReference type="EMBL" id="OEH81460.1"/>
    </source>
</evidence>
<dbReference type="Gene3D" id="3.90.1200.10">
    <property type="match status" value="1"/>
</dbReference>
<feature type="domain" description="Protein kinase" evidence="1">
    <location>
        <begin position="1"/>
        <end position="311"/>
    </location>
</feature>
<dbReference type="EMBL" id="MIEK01000045">
    <property type="protein sequence ID" value="OEH81460.1"/>
    <property type="molecule type" value="Genomic_DNA"/>
</dbReference>
<comment type="caution">
    <text evidence="2">The sequence shown here is derived from an EMBL/GenBank/DDBJ whole genome shotgun (WGS) entry which is preliminary data.</text>
</comment>
<dbReference type="Pfam" id="PF01636">
    <property type="entry name" value="APH"/>
    <property type="match status" value="1"/>
</dbReference>
<dbReference type="InterPro" id="IPR000719">
    <property type="entry name" value="Prot_kinase_dom"/>
</dbReference>
<dbReference type="PANTHER" id="PTHR21310">
    <property type="entry name" value="AMINOGLYCOSIDE PHOSPHOTRANSFERASE-RELATED-RELATED"/>
    <property type="match status" value="1"/>
</dbReference>
<evidence type="ECO:0000313" key="3">
    <source>
        <dbReference type="Proteomes" id="UP000095256"/>
    </source>
</evidence>
<dbReference type="PANTHER" id="PTHR21310:SF15">
    <property type="entry name" value="AMINOGLYCOSIDE PHOSPHOTRANSFERASE DOMAIN-CONTAINING PROTEIN"/>
    <property type="match status" value="1"/>
</dbReference>
<dbReference type="InterPro" id="IPR011009">
    <property type="entry name" value="Kinase-like_dom_sf"/>
</dbReference>
<dbReference type="GO" id="GO:0005524">
    <property type="term" value="F:ATP binding"/>
    <property type="evidence" value="ECO:0007669"/>
    <property type="project" value="InterPro"/>
</dbReference>
<dbReference type="PROSITE" id="PS50011">
    <property type="entry name" value="PROTEIN_KINASE_DOM"/>
    <property type="match status" value="1"/>
</dbReference>
<dbReference type="AlphaFoldDB" id="A0A1E5KUB8"/>